<name>A0A7R8ANS0_9EURO</name>
<dbReference type="EMBL" id="AP024446">
    <property type="protein sequence ID" value="BCS25182.1"/>
    <property type="molecule type" value="Genomic_DNA"/>
</dbReference>
<dbReference type="InterPro" id="IPR029058">
    <property type="entry name" value="AB_hydrolase_fold"/>
</dbReference>
<evidence type="ECO:0000259" key="9">
    <source>
        <dbReference type="Pfam" id="PF01764"/>
    </source>
</evidence>
<dbReference type="Gene3D" id="3.40.50.1820">
    <property type="entry name" value="alpha/beta hydrolase"/>
    <property type="match status" value="1"/>
</dbReference>
<comment type="similarity">
    <text evidence="6">Belongs to the AB hydrolase superfamily. FaeA family.</text>
</comment>
<feature type="chain" id="PRO_5031343193" description="feruloyl esterase" evidence="8">
    <location>
        <begin position="17"/>
        <end position="284"/>
    </location>
</feature>
<evidence type="ECO:0000256" key="1">
    <source>
        <dbReference type="ARBA" id="ARBA00013091"/>
    </source>
</evidence>
<evidence type="ECO:0000256" key="7">
    <source>
        <dbReference type="ARBA" id="ARBA00041313"/>
    </source>
</evidence>
<sequence>MHKSAAFALLIAQCFAQTQVSPDLYKKIERYTEFSAASYADSCTMPPSGSTVVQYFNDNATDSQATLFEDAQAKELIIAFRGTSTPRDLDTDFNFSLVPLTAAGTDCSKCKVHSGFHGAYEALSDDVSSKIESELSAHPDYSLTVTGHSLGGGIAAIATAAFTGLGHEVTTYTFGEPKNGDQAFADYLESQIPDEHYYRITHANDGVPQIPPALLDYVHHGTEYWQKEKGKNDATTTFVCGKGSSECNAAQDFGDNPINRAHLTYTSSVIGSSLNVVACGAEEI</sequence>
<evidence type="ECO:0000256" key="2">
    <source>
        <dbReference type="ARBA" id="ARBA00022487"/>
    </source>
</evidence>
<dbReference type="CDD" id="cd00519">
    <property type="entry name" value="Lipase_3"/>
    <property type="match status" value="1"/>
</dbReference>
<reference evidence="10" key="2">
    <citation type="submission" date="2021-02" db="EMBL/GenBank/DDBJ databases">
        <title>Aspergillus puulaauensis MK2 genome sequence.</title>
        <authorList>
            <person name="Futagami T."/>
            <person name="Mori K."/>
            <person name="Kadooka C."/>
            <person name="Tanaka T."/>
        </authorList>
    </citation>
    <scope>NUCLEOTIDE SEQUENCE</scope>
    <source>
        <strain evidence="10">MK2</strain>
    </source>
</reference>
<dbReference type="PANTHER" id="PTHR46640">
    <property type="entry name" value="TRIACYLGLYCEROL LIPASE, PUTATIVE (AFU_ORTHOLOGUE AFUA_6G06510)-RELATED"/>
    <property type="match status" value="1"/>
</dbReference>
<evidence type="ECO:0000256" key="6">
    <source>
        <dbReference type="ARBA" id="ARBA00037991"/>
    </source>
</evidence>
<evidence type="ECO:0000313" key="11">
    <source>
        <dbReference type="Proteomes" id="UP000654913"/>
    </source>
</evidence>
<evidence type="ECO:0000256" key="4">
    <source>
        <dbReference type="ARBA" id="ARBA00022801"/>
    </source>
</evidence>
<dbReference type="OrthoDB" id="426718at2759"/>
<dbReference type="InterPro" id="IPR051299">
    <property type="entry name" value="AB_hydrolase_lip/est"/>
</dbReference>
<dbReference type="EC" id="3.1.1.73" evidence="1"/>
<dbReference type="GO" id="GO:0030600">
    <property type="term" value="F:feruloyl esterase activity"/>
    <property type="evidence" value="ECO:0007669"/>
    <property type="project" value="UniProtKB-EC"/>
</dbReference>
<keyword evidence="4" id="KW-0378">Hydrolase</keyword>
<proteinExistence type="inferred from homology"/>
<dbReference type="InterPro" id="IPR002921">
    <property type="entry name" value="Fungal_lipase-type"/>
</dbReference>
<gene>
    <name evidence="10" type="ORF">APUU_41626A</name>
</gene>
<evidence type="ECO:0000313" key="10">
    <source>
        <dbReference type="EMBL" id="BCS25182.1"/>
    </source>
</evidence>
<feature type="domain" description="Fungal lipase-type" evidence="9">
    <location>
        <begin position="77"/>
        <end position="213"/>
    </location>
</feature>
<evidence type="ECO:0000256" key="8">
    <source>
        <dbReference type="SAM" id="SignalP"/>
    </source>
</evidence>
<dbReference type="GO" id="GO:0006629">
    <property type="term" value="P:lipid metabolic process"/>
    <property type="evidence" value="ECO:0007669"/>
    <property type="project" value="InterPro"/>
</dbReference>
<keyword evidence="2" id="KW-0719">Serine esterase</keyword>
<dbReference type="Proteomes" id="UP000654913">
    <property type="component" value="Chromosome 4"/>
</dbReference>
<accession>A0A7R8ANS0</accession>
<keyword evidence="11" id="KW-1185">Reference proteome</keyword>
<dbReference type="KEGG" id="apuu:APUU_41626A"/>
<protein>
    <recommendedName>
        <fullName evidence="1">feruloyl esterase</fullName>
        <ecNumber evidence="1">3.1.1.73</ecNumber>
    </recommendedName>
    <alternativeName>
        <fullName evidence="7">Ferulic acid esterase A</fullName>
    </alternativeName>
</protein>
<dbReference type="GeneID" id="64975187"/>
<dbReference type="SUPFAM" id="SSF53474">
    <property type="entry name" value="alpha/beta-Hydrolases"/>
    <property type="match status" value="1"/>
</dbReference>
<evidence type="ECO:0000256" key="3">
    <source>
        <dbReference type="ARBA" id="ARBA00022729"/>
    </source>
</evidence>
<dbReference type="RefSeq" id="XP_041557376.1">
    <property type="nucleotide sequence ID" value="XM_041704831.1"/>
</dbReference>
<reference evidence="10" key="1">
    <citation type="submission" date="2021-01" db="EMBL/GenBank/DDBJ databases">
        <authorList>
            <consortium name="Aspergillus puulaauensis MK2 genome sequencing consortium"/>
            <person name="Kazuki M."/>
            <person name="Futagami T."/>
        </authorList>
    </citation>
    <scope>NUCLEOTIDE SEQUENCE</scope>
    <source>
        <strain evidence="10">MK2</strain>
    </source>
</reference>
<evidence type="ECO:0000256" key="5">
    <source>
        <dbReference type="ARBA" id="ARBA00034075"/>
    </source>
</evidence>
<dbReference type="PANTHER" id="PTHR46640:SF1">
    <property type="entry name" value="FUNGAL LIPASE-LIKE DOMAIN-CONTAINING PROTEIN-RELATED"/>
    <property type="match status" value="1"/>
</dbReference>
<comment type="catalytic activity">
    <reaction evidence="5">
        <text>feruloyl-polysaccharide + H2O = ferulate + polysaccharide.</text>
        <dbReference type="EC" id="3.1.1.73"/>
    </reaction>
</comment>
<keyword evidence="3 8" id="KW-0732">Signal</keyword>
<organism evidence="10 11">
    <name type="scientific">Aspergillus puulaauensis</name>
    <dbReference type="NCBI Taxonomy" id="1220207"/>
    <lineage>
        <taxon>Eukaryota</taxon>
        <taxon>Fungi</taxon>
        <taxon>Dikarya</taxon>
        <taxon>Ascomycota</taxon>
        <taxon>Pezizomycotina</taxon>
        <taxon>Eurotiomycetes</taxon>
        <taxon>Eurotiomycetidae</taxon>
        <taxon>Eurotiales</taxon>
        <taxon>Aspergillaceae</taxon>
        <taxon>Aspergillus</taxon>
    </lineage>
</organism>
<dbReference type="Pfam" id="PF01764">
    <property type="entry name" value="Lipase_3"/>
    <property type="match status" value="1"/>
</dbReference>
<feature type="signal peptide" evidence="8">
    <location>
        <begin position="1"/>
        <end position="16"/>
    </location>
</feature>
<dbReference type="AlphaFoldDB" id="A0A7R8ANS0"/>